<dbReference type="EMBL" id="BTSX01000005">
    <property type="protein sequence ID" value="GMT01591.1"/>
    <property type="molecule type" value="Genomic_DNA"/>
</dbReference>
<reference evidence="1" key="1">
    <citation type="submission" date="2023-10" db="EMBL/GenBank/DDBJ databases">
        <title>Genome assembly of Pristionchus species.</title>
        <authorList>
            <person name="Yoshida K."/>
            <person name="Sommer R.J."/>
        </authorList>
    </citation>
    <scope>NUCLEOTIDE SEQUENCE</scope>
    <source>
        <strain evidence="1">RS0144</strain>
    </source>
</reference>
<feature type="non-terminal residue" evidence="1">
    <location>
        <position position="355"/>
    </location>
</feature>
<protein>
    <submittedName>
        <fullName evidence="1">Uncharacterized protein</fullName>
    </submittedName>
</protein>
<organism evidence="1 2">
    <name type="scientific">Pristionchus entomophagus</name>
    <dbReference type="NCBI Taxonomy" id="358040"/>
    <lineage>
        <taxon>Eukaryota</taxon>
        <taxon>Metazoa</taxon>
        <taxon>Ecdysozoa</taxon>
        <taxon>Nematoda</taxon>
        <taxon>Chromadorea</taxon>
        <taxon>Rhabditida</taxon>
        <taxon>Rhabditina</taxon>
        <taxon>Diplogasteromorpha</taxon>
        <taxon>Diplogasteroidea</taxon>
        <taxon>Neodiplogasteridae</taxon>
        <taxon>Pristionchus</taxon>
    </lineage>
</organism>
<name>A0AAV5U3Y2_9BILA</name>
<comment type="caution">
    <text evidence="1">The sequence shown here is derived from an EMBL/GenBank/DDBJ whole genome shotgun (WGS) entry which is preliminary data.</text>
</comment>
<sequence length="355" mass="39100">IGSLARVLHRVIFTDLSSLRLHRSMHVEGDFIIPRDRHDSRVVLVRATVTGSGEDGYQFDVHARLLEDVIALGGDLVGADDEADLQLGAELLQGGVAEDARRATRGLLILVHLGVRVAPSEVGADAQVGDVARTLDALQLSEIGEVLRDAAVHTQDARADLGAEGHAVEGVVVRLEERLAESELALLVEAVGHVDGARLVIATQQIHRVGVEDLVAEEQRDHLQTERTAIHVIAQEEVPIIALWLAVNVEHGAHVFKLAVLIAHHFDRRLQLEHRFLHHEDLPDSVRELDQLVFFEQRLALERHPLLHQAIDQTLDVGANLSLPLGPFHGSIHALLGHFHSLGRSLRWLILGHRQ</sequence>
<keyword evidence="2" id="KW-1185">Reference proteome</keyword>
<evidence type="ECO:0000313" key="2">
    <source>
        <dbReference type="Proteomes" id="UP001432027"/>
    </source>
</evidence>
<gene>
    <name evidence="1" type="ORF">PENTCL1PPCAC_23765</name>
</gene>
<evidence type="ECO:0000313" key="1">
    <source>
        <dbReference type="EMBL" id="GMT01591.1"/>
    </source>
</evidence>
<dbReference type="AlphaFoldDB" id="A0AAV5U3Y2"/>
<accession>A0AAV5U3Y2</accession>
<proteinExistence type="predicted"/>
<dbReference type="Proteomes" id="UP001432027">
    <property type="component" value="Unassembled WGS sequence"/>
</dbReference>
<feature type="non-terminal residue" evidence="1">
    <location>
        <position position="1"/>
    </location>
</feature>